<evidence type="ECO:0000256" key="4">
    <source>
        <dbReference type="ARBA" id="ARBA00004600"/>
    </source>
</evidence>
<dbReference type="EMBL" id="KQ459579">
    <property type="protein sequence ID" value="KPI99469.1"/>
    <property type="molecule type" value="Genomic_DNA"/>
</dbReference>
<feature type="transmembrane region" description="Helical" evidence="19">
    <location>
        <begin position="1571"/>
        <end position="1595"/>
    </location>
</feature>
<feature type="domain" description="Cadherin" evidence="21">
    <location>
        <begin position="311"/>
        <end position="402"/>
    </location>
</feature>
<dbReference type="InterPro" id="IPR022775">
    <property type="entry name" value="AP_mu_sigma_su"/>
</dbReference>
<dbReference type="Pfam" id="PF01217">
    <property type="entry name" value="Clat_adaptor_s"/>
    <property type="match status" value="1"/>
</dbReference>
<evidence type="ECO:0000256" key="3">
    <source>
        <dbReference type="ARBA" id="ARBA00004555"/>
    </source>
</evidence>
<comment type="subcellular location">
    <subcellularLocation>
        <location evidence="2">Cytoplasmic vesicle membrane</location>
        <topology evidence="2">Peripheral membrane protein</topology>
        <orientation evidence="2">Cytoplasmic side</orientation>
    </subcellularLocation>
    <subcellularLocation>
        <location evidence="3">Golgi apparatus</location>
    </subcellularLocation>
    <subcellularLocation>
        <location evidence="4">Membrane</location>
        <location evidence="4">Clathrin-coated pit</location>
    </subcellularLocation>
    <subcellularLocation>
        <location evidence="1">Membrane</location>
        <topology evidence="1">Single-pass membrane protein</topology>
    </subcellularLocation>
</comment>
<evidence type="ECO:0000256" key="11">
    <source>
        <dbReference type="ARBA" id="ARBA00022989"/>
    </source>
</evidence>
<feature type="domain" description="Cadherin" evidence="21">
    <location>
        <begin position="401"/>
        <end position="518"/>
    </location>
</feature>
<feature type="domain" description="Cadherin" evidence="21">
    <location>
        <begin position="761"/>
        <end position="882"/>
    </location>
</feature>
<evidence type="ECO:0000256" key="10">
    <source>
        <dbReference type="ARBA" id="ARBA00022927"/>
    </source>
</evidence>
<dbReference type="Gene3D" id="3.30.450.60">
    <property type="match status" value="1"/>
</dbReference>
<feature type="signal peptide" evidence="20">
    <location>
        <begin position="1"/>
        <end position="25"/>
    </location>
</feature>
<evidence type="ECO:0000256" key="17">
    <source>
        <dbReference type="ARBA" id="ARBA00065677"/>
    </source>
</evidence>
<evidence type="ECO:0000256" key="5">
    <source>
        <dbReference type="ARBA" id="ARBA00006972"/>
    </source>
</evidence>
<dbReference type="CDD" id="cd14831">
    <property type="entry name" value="AP1_sigma"/>
    <property type="match status" value="1"/>
</dbReference>
<dbReference type="PROSITE" id="PS00989">
    <property type="entry name" value="CLAT_ADAPTOR_S"/>
    <property type="match status" value="1"/>
</dbReference>
<keyword evidence="9 18" id="KW-0106">Calcium</keyword>
<dbReference type="FunFam" id="3.30.450.60:FF:000005">
    <property type="entry name" value="AP complex subunit sigma"/>
    <property type="match status" value="1"/>
</dbReference>
<dbReference type="InterPro" id="IPR000804">
    <property type="entry name" value="Clathrin_sm-chain_CS"/>
</dbReference>
<keyword evidence="20" id="KW-0732">Signal</keyword>
<dbReference type="Pfam" id="PF00028">
    <property type="entry name" value="Cadherin"/>
    <property type="match status" value="1"/>
</dbReference>
<evidence type="ECO:0000256" key="15">
    <source>
        <dbReference type="ARBA" id="ARBA00023180"/>
    </source>
</evidence>
<dbReference type="PRINTS" id="PR00205">
    <property type="entry name" value="CADHERIN"/>
</dbReference>
<dbReference type="GO" id="GO:0005886">
    <property type="term" value="C:plasma membrane"/>
    <property type="evidence" value="ECO:0007669"/>
    <property type="project" value="InterPro"/>
</dbReference>
<dbReference type="STRING" id="66420.A0A194Q387"/>
<dbReference type="PANTHER" id="PTHR24028">
    <property type="entry name" value="CADHERIN-87A"/>
    <property type="match status" value="1"/>
</dbReference>
<feature type="domain" description="Cadherin" evidence="21">
    <location>
        <begin position="1148"/>
        <end position="1241"/>
    </location>
</feature>
<dbReference type="InterPro" id="IPR020894">
    <property type="entry name" value="Cadherin_CS"/>
</dbReference>
<dbReference type="InterPro" id="IPR015919">
    <property type="entry name" value="Cadherin-like_sf"/>
</dbReference>
<evidence type="ECO:0000256" key="14">
    <source>
        <dbReference type="ARBA" id="ARBA00023176"/>
    </source>
</evidence>
<accession>A0A194Q387</accession>
<evidence type="ECO:0000256" key="18">
    <source>
        <dbReference type="PROSITE-ProRule" id="PRU00043"/>
    </source>
</evidence>
<evidence type="ECO:0000256" key="7">
    <source>
        <dbReference type="ARBA" id="ARBA00022692"/>
    </source>
</evidence>
<keyword evidence="11 19" id="KW-1133">Transmembrane helix</keyword>
<keyword evidence="23" id="KW-1185">Reference proteome</keyword>
<evidence type="ECO:0000256" key="6">
    <source>
        <dbReference type="ARBA" id="ARBA00022448"/>
    </source>
</evidence>
<dbReference type="GO" id="GO:0006886">
    <property type="term" value="P:intracellular protein transport"/>
    <property type="evidence" value="ECO:0007669"/>
    <property type="project" value="InterPro"/>
</dbReference>
<dbReference type="InterPro" id="IPR044733">
    <property type="entry name" value="AP1_sigma"/>
</dbReference>
<organism evidence="22 23">
    <name type="scientific">Papilio xuthus</name>
    <name type="common">Asian swallowtail butterfly</name>
    <dbReference type="NCBI Taxonomy" id="66420"/>
    <lineage>
        <taxon>Eukaryota</taxon>
        <taxon>Metazoa</taxon>
        <taxon>Ecdysozoa</taxon>
        <taxon>Arthropoda</taxon>
        <taxon>Hexapoda</taxon>
        <taxon>Insecta</taxon>
        <taxon>Pterygota</taxon>
        <taxon>Neoptera</taxon>
        <taxon>Endopterygota</taxon>
        <taxon>Lepidoptera</taxon>
        <taxon>Glossata</taxon>
        <taxon>Ditrysia</taxon>
        <taxon>Papilionoidea</taxon>
        <taxon>Papilionidae</taxon>
        <taxon>Papilioninae</taxon>
        <taxon>Papilio</taxon>
    </lineage>
</organism>
<feature type="domain" description="Cadherin" evidence="21">
    <location>
        <begin position="179"/>
        <end position="292"/>
    </location>
</feature>
<dbReference type="SUPFAM" id="SSF64356">
    <property type="entry name" value="SNARE-like"/>
    <property type="match status" value="1"/>
</dbReference>
<dbReference type="InterPro" id="IPR002126">
    <property type="entry name" value="Cadherin-like_dom"/>
</dbReference>
<keyword evidence="7 19" id="KW-0812">Transmembrane</keyword>
<keyword evidence="14" id="KW-0168">Coated pit</keyword>
<keyword evidence="15" id="KW-0325">Glycoprotein</keyword>
<dbReference type="SMART" id="SM00112">
    <property type="entry name" value="CA"/>
    <property type="match status" value="11"/>
</dbReference>
<evidence type="ECO:0000256" key="19">
    <source>
        <dbReference type="SAM" id="Phobius"/>
    </source>
</evidence>
<comment type="subunit">
    <text evidence="17">Adaptor protein complex 1 (AP-1) is a heterotetramer composed of two large adaptins (gamma-type subunit AP1G1 and beta-type subunit AP1B1), a medium adaptin (mu-type subunit AP1M1 or AP1M2) and a small adaptin (sigma-type subunit AP1S1 or AP1S2 or AP1S3).</text>
</comment>
<feature type="domain" description="Cadherin" evidence="21">
    <location>
        <begin position="1005"/>
        <end position="1121"/>
    </location>
</feature>
<dbReference type="GO" id="GO:0007156">
    <property type="term" value="P:homophilic cell adhesion via plasma membrane adhesion molecules"/>
    <property type="evidence" value="ECO:0007669"/>
    <property type="project" value="InterPro"/>
</dbReference>
<dbReference type="GO" id="GO:0035615">
    <property type="term" value="F:clathrin adaptor activity"/>
    <property type="evidence" value="ECO:0007669"/>
    <property type="project" value="InterPro"/>
</dbReference>
<keyword evidence="12" id="KW-0333">Golgi apparatus</keyword>
<dbReference type="CDD" id="cd11304">
    <property type="entry name" value="Cadherin_repeat"/>
    <property type="match status" value="8"/>
</dbReference>
<dbReference type="InterPro" id="IPR011012">
    <property type="entry name" value="Longin-like_dom_sf"/>
</dbReference>
<feature type="domain" description="Cadherin" evidence="21">
    <location>
        <begin position="519"/>
        <end position="623"/>
    </location>
</feature>
<gene>
    <name evidence="22" type="ORF">RR46_03834</name>
</gene>
<keyword evidence="6" id="KW-0813">Transport</keyword>
<comment type="similarity">
    <text evidence="5">Belongs to the adaptor complexes small subunit family.</text>
</comment>
<evidence type="ECO:0000313" key="23">
    <source>
        <dbReference type="Proteomes" id="UP000053268"/>
    </source>
</evidence>
<proteinExistence type="inferred from homology"/>
<evidence type="ECO:0000256" key="1">
    <source>
        <dbReference type="ARBA" id="ARBA00004167"/>
    </source>
</evidence>
<evidence type="ECO:0000256" key="13">
    <source>
        <dbReference type="ARBA" id="ARBA00023136"/>
    </source>
</evidence>
<dbReference type="GO" id="GO:0030121">
    <property type="term" value="C:AP-1 adaptor complex"/>
    <property type="evidence" value="ECO:0007669"/>
    <property type="project" value="InterPro"/>
</dbReference>
<evidence type="ECO:0000256" key="2">
    <source>
        <dbReference type="ARBA" id="ARBA00004180"/>
    </source>
</evidence>
<evidence type="ECO:0000313" key="22">
    <source>
        <dbReference type="EMBL" id="KPI99469.1"/>
    </source>
</evidence>
<evidence type="ECO:0000256" key="16">
    <source>
        <dbReference type="ARBA" id="ARBA00023329"/>
    </source>
</evidence>
<dbReference type="GO" id="GO:0005509">
    <property type="term" value="F:calcium ion binding"/>
    <property type="evidence" value="ECO:0007669"/>
    <property type="project" value="UniProtKB-UniRule"/>
</dbReference>
<name>A0A194Q387_PAPXU</name>
<dbReference type="PROSITE" id="PS00232">
    <property type="entry name" value="CADHERIN_1"/>
    <property type="match status" value="2"/>
</dbReference>
<dbReference type="SUPFAM" id="SSF49313">
    <property type="entry name" value="Cadherin-like"/>
    <property type="match status" value="11"/>
</dbReference>
<feature type="chain" id="PRO_5008263980" evidence="20">
    <location>
        <begin position="26"/>
        <end position="1850"/>
    </location>
</feature>
<evidence type="ECO:0000256" key="8">
    <source>
        <dbReference type="ARBA" id="ARBA00022737"/>
    </source>
</evidence>
<evidence type="ECO:0000259" key="21">
    <source>
        <dbReference type="PROSITE" id="PS50268"/>
    </source>
</evidence>
<reference evidence="22 23" key="1">
    <citation type="journal article" date="2015" name="Nat. Commun.">
        <title>Outbred genome sequencing and CRISPR/Cas9 gene editing in butterflies.</title>
        <authorList>
            <person name="Li X."/>
            <person name="Fan D."/>
            <person name="Zhang W."/>
            <person name="Liu G."/>
            <person name="Zhang L."/>
            <person name="Zhao L."/>
            <person name="Fang X."/>
            <person name="Chen L."/>
            <person name="Dong Y."/>
            <person name="Chen Y."/>
            <person name="Ding Y."/>
            <person name="Zhao R."/>
            <person name="Feng M."/>
            <person name="Zhu Y."/>
            <person name="Feng Y."/>
            <person name="Jiang X."/>
            <person name="Zhu D."/>
            <person name="Xiang H."/>
            <person name="Feng X."/>
            <person name="Li S."/>
            <person name="Wang J."/>
            <person name="Zhang G."/>
            <person name="Kronforst M.R."/>
            <person name="Wang W."/>
        </authorList>
    </citation>
    <scope>NUCLEOTIDE SEQUENCE [LARGE SCALE GENOMIC DNA]</scope>
    <source>
        <strain evidence="22">Ya'a_city_454_Px</strain>
        <tissue evidence="22">Whole body</tissue>
    </source>
</reference>
<evidence type="ECO:0000256" key="9">
    <source>
        <dbReference type="ARBA" id="ARBA00022837"/>
    </source>
</evidence>
<dbReference type="Gene3D" id="2.60.40.60">
    <property type="entry name" value="Cadherins"/>
    <property type="match status" value="11"/>
</dbReference>
<sequence length="1850" mass="208835">MGRDVRVAAALITQLILLDVSLVFCQQRCSYMTSIPREPKPDDLPELNFDGVPFGERPFTPGPERDDVCMDDYFPNTPTSGTQIIYMEEEIEGEVPIAVINYNGTQVPYIASFLSGSFNLLGPAIRKEDDKWFLYITQRQDYETPGMQRYMFNVRVDGEPLIAGVTLQIVNIDDNDPIIQAFDACRVPELGDPGLTECVYQVTDADGEISTRFMTFEIDSDRGDEKIFYIQGDNIPNEWYRMTMTVGLNTSLNFETNALHVFRVTAYDSLPNSHTVTLMVQVVNVEHRPPRWIEIFAVQQFDEKTEQKFNVLAIDGDTDINRPIYYRLVTQPEDTFFNITTIEGGREGAVFHVSPIDRDELQREVFQLSIVAYKENNESLYVVANVVIIVNDINDQRPEPLFKEYSIDIMEETPMTLNIEHLGFHDRDLGQNAQYSVHLESVSPPDAAKAFYIAPEVGYQKQEFIMGTLNHSMLDFEVPEYQNITLRVIATDLNRTDFVGVATVHINLINWNDEEPIFEQDAQTVTFNETEGSGFYVATVLAKDRDIDDRVVHSLMGNAGQFLNIDNATGAIHVAINDAFDYHRQSELFVQVRADDTLGEPYHTTTSQLIIRLIDINNTPPSLRLPRGSPRIEENVPEGTEITREIQATDPDTTAELRFEIDWTTSYATKQGRETDAREYHNCVAIETLYPDESNRGEARGRVVVREIRPNVTLDFEEFEVLYLTVRVRDINTEIGVDYDELTFTVIIVDMNDNPPVWSENSLTQELRVRENSGTGIVIGSVLATDIDGPLYNQVRYTIVPRNNTLEDLVKIDFYTGQLSVDKPGAIDADIPPTHYLYYTIIASDRCYEPIPEDCPPDPTYWDTEGNITIYIIDTNNKTPRAETEEFDVVVYVYENATSGDDIVYLVSSDDDRDEMYNTVRYQINYGVNVRLRSFFSVDLDSGRLYVNYTTEETLDRDGDEPMHTIFLNLIDNFYSEGDGNRNQNTTTVEVILLDVNDNAPELPEPHELSWSVLENLTKGVRLEPDIYAPDRDEPDTDNSRVGYAILNLTITNRDLPLPRLFNMIQIQNVTGELETAMDLKGYWGTYSIHILAYDHGHPQQSSEEHYDLVIRPYNFHEPVFLFPQHATTVRLARERAMVNGMLVLVNGEFLHRVTATDEDGLHAGIVTFSVVGDAEAENHFHVVNDGENTGTLMLKQLFTEDTKEFQVTIRATDGGTEPGPLFTDSTLNIIFVPTQGEPVFSVSTAHATFFEKEGGLEESQQLPLAEDPKNYRCTDDCHVIYYRIVDGNQGGHFQLNAQDNILRVVRELDRNTSAEHTLLVAASNSPTGGSILPGSTLTVSITVREANPRPIFVRSLYTAGISTLDTINRELLTLQATHSEGATITYTILNETIQVDPSLEAVRGSAFVLNPTSGVLTLNMQPTASMHGMFQFQVLATDTEGATDTANVKIYLISSMNRVFFIFVNTLEQIEKHKDFIAQTFSIGFSMTCNVDQVVPATENSGVALDDLTEVRAHFIRDNTPVTTDVIEELRSDTTLLRTVQTTLNTELLVLRDLVTGDSPTLTPAAGRNAVYVLAGLCALLALICLVLLITFFVKSRALKRRLEALSMTKYGSQDSGLNRAGLAAPGTNKHATEGSNPIWNEAIKAPDFDAISGDSDDSDLIGIENLPQFREDYFPPENSSIRDVDVVKDNNKMQFMLLFSRQGKLRLQKWYVAHPDKLKKKITRELITTVLARKPKMCSFLEWKDVKVVYKRYASLYFCCAMEQEDNELLTLELIHRYVELLDKYFGSVCELDIIFNFEKAYFILDELVLGGELQETSKKNVLKAIAAQDLLQEDETVDAALRDVGLL</sequence>
<keyword evidence="16" id="KW-0968">Cytoplasmic vesicle</keyword>
<protein>
    <submittedName>
        <fullName evidence="22">AP-1 complex subunit sigma-2</fullName>
    </submittedName>
</protein>
<dbReference type="Proteomes" id="UP000053268">
    <property type="component" value="Unassembled WGS sequence"/>
</dbReference>
<evidence type="ECO:0000256" key="20">
    <source>
        <dbReference type="SAM" id="SignalP"/>
    </source>
</evidence>
<feature type="domain" description="Cadherin" evidence="21">
    <location>
        <begin position="885"/>
        <end position="1003"/>
    </location>
</feature>
<feature type="domain" description="Cadherin" evidence="21">
    <location>
        <begin position="632"/>
        <end position="758"/>
    </location>
</feature>
<dbReference type="GO" id="GO:0005905">
    <property type="term" value="C:clathrin-coated pit"/>
    <property type="evidence" value="ECO:0007669"/>
    <property type="project" value="UniProtKB-SubCell"/>
</dbReference>
<keyword evidence="8" id="KW-0677">Repeat</keyword>
<feature type="domain" description="Cadherin" evidence="21">
    <location>
        <begin position="1266"/>
        <end position="1353"/>
    </location>
</feature>
<keyword evidence="10" id="KW-0653">Protein transport</keyword>
<evidence type="ECO:0000256" key="12">
    <source>
        <dbReference type="ARBA" id="ARBA00023034"/>
    </source>
</evidence>
<dbReference type="PROSITE" id="PS50268">
    <property type="entry name" value="CADHERIN_2"/>
    <property type="match status" value="10"/>
</dbReference>
<keyword evidence="13 19" id="KW-0472">Membrane</keyword>
<dbReference type="InterPro" id="IPR050174">
    <property type="entry name" value="Protocadherin/Cadherin-CA"/>
</dbReference>
<dbReference type="PANTHER" id="PTHR24028:SF328">
    <property type="entry name" value="CADHERIN-3"/>
    <property type="match status" value="1"/>
</dbReference>